<feature type="domain" description="Collagen type XV/XVIII trimerization" evidence="3">
    <location>
        <begin position="123"/>
        <end position="167"/>
    </location>
</feature>
<evidence type="ECO:0000256" key="1">
    <source>
        <dbReference type="SAM" id="MobiDB-lite"/>
    </source>
</evidence>
<dbReference type="InterPro" id="IPR010515">
    <property type="entry name" value="Collagenase_NC10/endostatin"/>
</dbReference>
<dbReference type="Pfam" id="PF06482">
    <property type="entry name" value="Endostatin"/>
    <property type="match status" value="1"/>
</dbReference>
<evidence type="ECO:0000259" key="2">
    <source>
        <dbReference type="Pfam" id="PF06482"/>
    </source>
</evidence>
<feature type="region of interest" description="Disordered" evidence="1">
    <location>
        <begin position="1"/>
        <end position="47"/>
    </location>
</feature>
<dbReference type="InterPro" id="IPR016186">
    <property type="entry name" value="C-type_lectin-like/link_sf"/>
</dbReference>
<dbReference type="InterPro" id="IPR045463">
    <property type="entry name" value="XV/XVIII_trimerization_dom"/>
</dbReference>
<dbReference type="OrthoDB" id="5983381at2759"/>
<sequence>MGGSSSMGPPGPPGPPDHQDPPDPQDPRDPRPPGITRRREKRSTSRAPIGPRLFLYLSVLLIPSHSRFSSQGPRGPPGIPGSPAFLPKKYNFGSPLPHDTMFDSFPPTSNVGMGINSASILRFTSRTSMLQEWAYHTPGALAYVLDDDSLFLRAARGWREVAFGEMLTPQIANTPLRPTPTPMNPNVETLPEELATDLSTGRAWDNEWNTMELRLAALNEPWQGSFHDVASPDYTCYRQARSAGLRGTFRALLSGQRHDVASLVRFADREQPIVNLRVLEGRDGRSRGQFLEKPRIYSFDGRDVLRDSAWPVKYIWHGANKYGETAYNLNCNSWSSSSSSAFGMASSLNSLQLLDQKKIACDNHLIVLCIETTSSLPKRRKRAIAEEEKEENGERNTENGIQRGDSEAVEKNEEKDEEAADLTAYSPVSQPVESTSAQFSDKQQTESHNTLRTQQKPPPLIQDLYLI</sequence>
<feature type="compositionally biased region" description="Basic and acidic residues" evidence="1">
    <location>
        <begin position="17"/>
        <end position="31"/>
    </location>
</feature>
<accession>A0A3R7MAP7</accession>
<reference evidence="4 5" key="1">
    <citation type="submission" date="2018-04" db="EMBL/GenBank/DDBJ databases">
        <authorList>
            <person name="Zhang X."/>
            <person name="Yuan J."/>
            <person name="Li F."/>
            <person name="Xiang J."/>
        </authorList>
    </citation>
    <scope>NUCLEOTIDE SEQUENCE [LARGE SCALE GENOMIC DNA]</scope>
    <source>
        <tissue evidence="4">Muscle</tissue>
    </source>
</reference>
<dbReference type="Gene3D" id="3.10.100.10">
    <property type="entry name" value="Mannose-Binding Protein A, subunit A"/>
    <property type="match status" value="1"/>
</dbReference>
<dbReference type="EMBL" id="QCYY01001509">
    <property type="protein sequence ID" value="ROT77587.1"/>
    <property type="molecule type" value="Genomic_DNA"/>
</dbReference>
<dbReference type="Gene3D" id="3.40.1620.70">
    <property type="match status" value="1"/>
</dbReference>
<protein>
    <submittedName>
        <fullName evidence="4">Putative collagen alpha 1 chain</fullName>
    </submittedName>
</protein>
<gene>
    <name evidence="4" type="ORF">C7M84_003771</name>
</gene>
<comment type="caution">
    <text evidence="4">The sequence shown here is derived from an EMBL/GenBank/DDBJ whole genome shotgun (WGS) entry which is preliminary data.</text>
</comment>
<evidence type="ECO:0000313" key="5">
    <source>
        <dbReference type="Proteomes" id="UP000283509"/>
    </source>
</evidence>
<dbReference type="AlphaFoldDB" id="A0A3R7MAP7"/>
<feature type="region of interest" description="Disordered" evidence="1">
    <location>
        <begin position="67"/>
        <end position="86"/>
    </location>
</feature>
<dbReference type="SUPFAM" id="SSF56436">
    <property type="entry name" value="C-type lectin-like"/>
    <property type="match status" value="1"/>
</dbReference>
<name>A0A3R7MAP7_PENVA</name>
<dbReference type="Pfam" id="PF20010">
    <property type="entry name" value="Collagen_trimer"/>
    <property type="match status" value="1"/>
</dbReference>
<feature type="compositionally biased region" description="Basic and acidic residues" evidence="1">
    <location>
        <begin position="404"/>
        <end position="414"/>
    </location>
</feature>
<feature type="domain" description="Collagenase NC10/endostatin" evidence="2">
    <location>
        <begin position="213"/>
        <end position="372"/>
    </location>
</feature>
<dbReference type="GO" id="GO:0005581">
    <property type="term" value="C:collagen trimer"/>
    <property type="evidence" value="ECO:0007669"/>
    <property type="project" value="UniProtKB-KW"/>
</dbReference>
<reference evidence="4 5" key="2">
    <citation type="submission" date="2019-01" db="EMBL/GenBank/DDBJ databases">
        <title>The decoding of complex shrimp genome reveals the adaptation for benthos swimmer, frequently molting mechanism and breeding impact on genome.</title>
        <authorList>
            <person name="Sun Y."/>
            <person name="Gao Y."/>
            <person name="Yu Y."/>
        </authorList>
    </citation>
    <scope>NUCLEOTIDE SEQUENCE [LARGE SCALE GENOMIC DNA]</scope>
    <source>
        <tissue evidence="4">Muscle</tissue>
    </source>
</reference>
<evidence type="ECO:0000313" key="4">
    <source>
        <dbReference type="EMBL" id="ROT77587.1"/>
    </source>
</evidence>
<feature type="compositionally biased region" description="Polar residues" evidence="1">
    <location>
        <begin position="426"/>
        <end position="455"/>
    </location>
</feature>
<keyword evidence="4" id="KW-0176">Collagen</keyword>
<evidence type="ECO:0000259" key="3">
    <source>
        <dbReference type="Pfam" id="PF20010"/>
    </source>
</evidence>
<feature type="region of interest" description="Disordered" evidence="1">
    <location>
        <begin position="379"/>
        <end position="467"/>
    </location>
</feature>
<dbReference type="Proteomes" id="UP000283509">
    <property type="component" value="Unassembled WGS sequence"/>
</dbReference>
<keyword evidence="5" id="KW-1185">Reference proteome</keyword>
<dbReference type="InterPro" id="IPR016187">
    <property type="entry name" value="CTDL_fold"/>
</dbReference>
<organism evidence="4 5">
    <name type="scientific">Penaeus vannamei</name>
    <name type="common">Whiteleg shrimp</name>
    <name type="synonym">Litopenaeus vannamei</name>
    <dbReference type="NCBI Taxonomy" id="6689"/>
    <lineage>
        <taxon>Eukaryota</taxon>
        <taxon>Metazoa</taxon>
        <taxon>Ecdysozoa</taxon>
        <taxon>Arthropoda</taxon>
        <taxon>Crustacea</taxon>
        <taxon>Multicrustacea</taxon>
        <taxon>Malacostraca</taxon>
        <taxon>Eumalacostraca</taxon>
        <taxon>Eucarida</taxon>
        <taxon>Decapoda</taxon>
        <taxon>Dendrobranchiata</taxon>
        <taxon>Penaeoidea</taxon>
        <taxon>Penaeidae</taxon>
        <taxon>Penaeus</taxon>
    </lineage>
</organism>
<proteinExistence type="predicted"/>